<dbReference type="InterPro" id="IPR018357">
    <property type="entry name" value="Hexapep_transf_CS"/>
</dbReference>
<dbReference type="EMBL" id="LCUJ01000002">
    <property type="protein sequence ID" value="OCM00006.1"/>
    <property type="molecule type" value="Genomic_DNA"/>
</dbReference>
<evidence type="ECO:0000259" key="9">
    <source>
        <dbReference type="Pfam" id="PF13720"/>
    </source>
</evidence>
<evidence type="ECO:0000256" key="8">
    <source>
        <dbReference type="HAMAP-Rule" id="MF_00387"/>
    </source>
</evidence>
<dbReference type="STRING" id="544718.AAX25_00521"/>
<dbReference type="HAMAP" id="MF_00387">
    <property type="entry name" value="LpxA"/>
    <property type="match status" value="1"/>
</dbReference>
<dbReference type="Pfam" id="PF13720">
    <property type="entry name" value="Acetyltransf_11"/>
    <property type="match status" value="1"/>
</dbReference>
<dbReference type="RefSeq" id="WP_066181728.1">
    <property type="nucleotide sequence ID" value="NZ_LCUJ01000002.1"/>
</dbReference>
<dbReference type="UniPathway" id="UPA00359">
    <property type="reaction ID" value="UER00477"/>
</dbReference>
<feature type="domain" description="UDP N-acetylglucosamine O-acyltransferase C-terminal" evidence="9">
    <location>
        <begin position="177"/>
        <end position="256"/>
    </location>
</feature>
<proteinExistence type="inferred from homology"/>
<evidence type="ECO:0000256" key="6">
    <source>
        <dbReference type="ARBA" id="ARBA00023098"/>
    </source>
</evidence>
<keyword evidence="7 8" id="KW-0012">Acyltransferase</keyword>
<reference evidence="11" key="1">
    <citation type="submission" date="2015-05" db="EMBL/GenBank/DDBJ databases">
        <authorList>
            <person name="Rovetto F."/>
            <person name="Cocolin L."/>
            <person name="Illeghems K."/>
            <person name="Van Nieuwerburgh F."/>
            <person name="Houf K."/>
        </authorList>
    </citation>
    <scope>NUCLEOTIDE SEQUENCE [LARGE SCALE GENOMIC DNA]</scope>
    <source>
        <strain evidence="11">DU22</strain>
    </source>
</reference>
<name>A0A1C0B8S1_9BACT</name>
<dbReference type="Gene3D" id="2.160.10.10">
    <property type="entry name" value="Hexapeptide repeat proteins"/>
    <property type="match status" value="1"/>
</dbReference>
<evidence type="ECO:0000256" key="4">
    <source>
        <dbReference type="ARBA" id="ARBA00022679"/>
    </source>
</evidence>
<dbReference type="PROSITE" id="PS00101">
    <property type="entry name" value="HEXAPEP_TRANSFERASES"/>
    <property type="match status" value="1"/>
</dbReference>
<dbReference type="SUPFAM" id="SSF51161">
    <property type="entry name" value="Trimeric LpxA-like enzymes"/>
    <property type="match status" value="1"/>
</dbReference>
<dbReference type="InterPro" id="IPR037157">
    <property type="entry name" value="Acetyltransf_C_sf"/>
</dbReference>
<dbReference type="GO" id="GO:0005737">
    <property type="term" value="C:cytoplasm"/>
    <property type="evidence" value="ECO:0007669"/>
    <property type="project" value="UniProtKB-SubCell"/>
</dbReference>
<comment type="subcellular location">
    <subcellularLocation>
        <location evidence="8">Cytoplasm</location>
    </subcellularLocation>
</comment>
<keyword evidence="6 8" id="KW-0443">Lipid metabolism</keyword>
<dbReference type="NCBIfam" id="NF003657">
    <property type="entry name" value="PRK05289.1"/>
    <property type="match status" value="1"/>
</dbReference>
<gene>
    <name evidence="8 10" type="primary">lpxA</name>
    <name evidence="10" type="ORF">AAX29_01058</name>
</gene>
<comment type="subunit">
    <text evidence="8">Homotrimer.</text>
</comment>
<dbReference type="GO" id="GO:0008780">
    <property type="term" value="F:acyl-[acyl-carrier-protein]-UDP-N-acetylglucosamine O-acyltransferase activity"/>
    <property type="evidence" value="ECO:0007669"/>
    <property type="project" value="UniProtKB-UniRule"/>
</dbReference>
<keyword evidence="4 8" id="KW-0808">Transferase</keyword>
<evidence type="ECO:0000256" key="1">
    <source>
        <dbReference type="ARBA" id="ARBA00022490"/>
    </source>
</evidence>
<dbReference type="InterPro" id="IPR011004">
    <property type="entry name" value="Trimer_LpxA-like_sf"/>
</dbReference>
<evidence type="ECO:0000256" key="2">
    <source>
        <dbReference type="ARBA" id="ARBA00022516"/>
    </source>
</evidence>
<dbReference type="Gene3D" id="1.20.1180.10">
    <property type="entry name" value="Udp N-acetylglucosamine O-acyltransferase, C-terminal domain"/>
    <property type="match status" value="1"/>
</dbReference>
<comment type="similarity">
    <text evidence="8">Belongs to the transferase hexapeptide repeat family. LpxA subfamily.</text>
</comment>
<dbReference type="OrthoDB" id="9807278at2"/>
<evidence type="ECO:0000256" key="3">
    <source>
        <dbReference type="ARBA" id="ARBA00022556"/>
    </source>
</evidence>
<evidence type="ECO:0000313" key="10">
    <source>
        <dbReference type="EMBL" id="OCM00006.1"/>
    </source>
</evidence>
<evidence type="ECO:0000313" key="11">
    <source>
        <dbReference type="Proteomes" id="UP000093281"/>
    </source>
</evidence>
<dbReference type="InterPro" id="IPR001451">
    <property type="entry name" value="Hexapep"/>
</dbReference>
<comment type="pathway">
    <text evidence="8">Glycolipid biosynthesis; lipid IV(A) biosynthesis; lipid IV(A) from (3R)-3-hydroxytetradecanoyl-[acyl-carrier-protein] and UDP-N-acetyl-alpha-D-glucosamine: step 1/6.</text>
</comment>
<evidence type="ECO:0000256" key="5">
    <source>
        <dbReference type="ARBA" id="ARBA00022737"/>
    </source>
</evidence>
<organism evidence="10 11">
    <name type="scientific">Aliarcobacter thereius</name>
    <dbReference type="NCBI Taxonomy" id="544718"/>
    <lineage>
        <taxon>Bacteria</taxon>
        <taxon>Pseudomonadati</taxon>
        <taxon>Campylobacterota</taxon>
        <taxon>Epsilonproteobacteria</taxon>
        <taxon>Campylobacterales</taxon>
        <taxon>Arcobacteraceae</taxon>
        <taxon>Aliarcobacter</taxon>
    </lineage>
</organism>
<comment type="caution">
    <text evidence="10">The sequence shown here is derived from an EMBL/GenBank/DDBJ whole genome shotgun (WGS) entry which is preliminary data.</text>
</comment>
<dbReference type="PIRSF" id="PIRSF000456">
    <property type="entry name" value="UDP-GlcNAc_acltr"/>
    <property type="match status" value="1"/>
</dbReference>
<accession>A0A1C0B8S1</accession>
<dbReference type="GO" id="GO:0009245">
    <property type="term" value="P:lipid A biosynthetic process"/>
    <property type="evidence" value="ECO:0007669"/>
    <property type="project" value="UniProtKB-UniRule"/>
</dbReference>
<dbReference type="CDD" id="cd03351">
    <property type="entry name" value="LbH_UDP-GlcNAc_AT"/>
    <property type="match status" value="1"/>
</dbReference>
<keyword evidence="1 8" id="KW-0963">Cytoplasm</keyword>
<dbReference type="InterPro" id="IPR029098">
    <property type="entry name" value="Acetyltransf_C"/>
</dbReference>
<dbReference type="AlphaFoldDB" id="A0A1C0B8S1"/>
<dbReference type="GO" id="GO:0016020">
    <property type="term" value="C:membrane"/>
    <property type="evidence" value="ECO:0007669"/>
    <property type="project" value="GOC"/>
</dbReference>
<dbReference type="EC" id="2.3.1.129" evidence="8"/>
<keyword evidence="3 8" id="KW-0441">Lipid A biosynthesis</keyword>
<dbReference type="NCBIfam" id="TIGR01852">
    <property type="entry name" value="lipid_A_lpxA"/>
    <property type="match status" value="1"/>
</dbReference>
<sequence>MSNIHKTAIIEDGAILGQNVIIGAYTIIGKNVKIGDGTIVDSNSLITGKTTIGKNNHIFSHASIGSIPQDLKFNPSDDVELIIGDNNRIREFTLFNPGTIGGGAVTKIGNNNLFMGYTHVAHDCIIGDNCIFANGVTLAGHVEVDDFAVVGGLTPVHQFCKIGTQAMIGGASAVAQDIPPFCLAEGNKATIRGLNLVGLRRRLENKEDINDLKSAYRLLFASGKPLQEVAKELFETSKNELVKELAGFVINTKRGIPFERTVKSENE</sequence>
<comment type="function">
    <text evidence="8">Involved in the biosynthesis of lipid A, a phosphorylated glycolipid that anchors the lipopolysaccharide to the outer membrane of the cell.</text>
</comment>
<evidence type="ECO:0000256" key="7">
    <source>
        <dbReference type="ARBA" id="ARBA00023315"/>
    </source>
</evidence>
<dbReference type="PATRIC" id="fig|544718.43.peg.505"/>
<dbReference type="Pfam" id="PF00132">
    <property type="entry name" value="Hexapep"/>
    <property type="match status" value="1"/>
</dbReference>
<protein>
    <recommendedName>
        <fullName evidence="8">Acyl-[acyl-carrier-protein]--UDP-N-acetylglucosamine O-acyltransferase</fullName>
        <shortName evidence="8">UDP-N-acetylglucosamine acyltransferase</shortName>
        <ecNumber evidence="8">2.3.1.129</ecNumber>
    </recommendedName>
</protein>
<keyword evidence="5 8" id="KW-0677">Repeat</keyword>
<dbReference type="PANTHER" id="PTHR43480:SF1">
    <property type="entry name" value="ACYL-[ACYL-CARRIER-PROTEIN]--UDP-N-ACETYLGLUCOSAMINE O-ACYLTRANSFERASE, MITOCHONDRIAL-RELATED"/>
    <property type="match status" value="1"/>
</dbReference>
<dbReference type="InterPro" id="IPR010137">
    <property type="entry name" value="Lipid_A_LpxA"/>
</dbReference>
<keyword evidence="2 8" id="KW-0444">Lipid biosynthesis</keyword>
<dbReference type="Proteomes" id="UP000093281">
    <property type="component" value="Unassembled WGS sequence"/>
</dbReference>
<dbReference type="PANTHER" id="PTHR43480">
    <property type="entry name" value="ACYL-[ACYL-CARRIER-PROTEIN]--UDP-N-ACETYLGLUCOSAMINE O-ACYLTRANSFERASE"/>
    <property type="match status" value="1"/>
</dbReference>
<comment type="catalytic activity">
    <reaction evidence="8">
        <text>a (3R)-hydroxyacyl-[ACP] + UDP-N-acetyl-alpha-D-glucosamine = a UDP-3-O-[(3R)-3-hydroxyacyl]-N-acetyl-alpha-D-glucosamine + holo-[ACP]</text>
        <dbReference type="Rhea" id="RHEA:67812"/>
        <dbReference type="Rhea" id="RHEA-COMP:9685"/>
        <dbReference type="Rhea" id="RHEA-COMP:9945"/>
        <dbReference type="ChEBI" id="CHEBI:57705"/>
        <dbReference type="ChEBI" id="CHEBI:64479"/>
        <dbReference type="ChEBI" id="CHEBI:78827"/>
        <dbReference type="ChEBI" id="CHEBI:173225"/>
        <dbReference type="EC" id="2.3.1.129"/>
    </reaction>
</comment>